<evidence type="ECO:0008006" key="4">
    <source>
        <dbReference type="Google" id="ProtNLM"/>
    </source>
</evidence>
<accession>D6Z866</accession>
<name>D6Z866_SEGRD</name>
<evidence type="ECO:0000256" key="1">
    <source>
        <dbReference type="SAM" id="MobiDB-lite"/>
    </source>
</evidence>
<evidence type="ECO:0000313" key="2">
    <source>
        <dbReference type="EMBL" id="ADG98146.1"/>
    </source>
</evidence>
<dbReference type="RefSeq" id="WP_013138599.1">
    <property type="nucleotide sequence ID" value="NC_014168.1"/>
</dbReference>
<evidence type="ECO:0000313" key="3">
    <source>
        <dbReference type="Proteomes" id="UP000002247"/>
    </source>
</evidence>
<dbReference type="PROSITE" id="PS51257">
    <property type="entry name" value="PROKAR_LIPOPROTEIN"/>
    <property type="match status" value="1"/>
</dbReference>
<dbReference type="EMBL" id="CP001958">
    <property type="protein sequence ID" value="ADG98146.1"/>
    <property type="molecule type" value="Genomic_DNA"/>
</dbReference>
<sequence>MTYRGMFSRLSAVIAGVLVIGGCERPATAGELGPPSSAGRTAAPVSSTRDEYGDLARRSDGDLFALLPAQGDFPEDTFVAPSPADSAAAPGLGERTLPQTDPVGCSVGNPQGFRASAVTASLASSDAAKRTIRLAIGKQTAEQGHTQQVKDWIARCGQYRTPPSFGGVDGEENVSIAAQDSPDLDIDQIVSYEQRTQGSVRIAGSDQESEVDERAVVVFGQLRGVFVSASWREDDDRDLALQLLSQLVERVRSA</sequence>
<reference evidence="2 3" key="1">
    <citation type="journal article" date="2010" name="Stand. Genomic Sci.">
        <title>Complete genome sequence of Segniliparus rotundus type strain (CDC 1076).</title>
        <authorList>
            <person name="Sikorski J."/>
            <person name="Lapidus A."/>
            <person name="Copeland A."/>
            <person name="Misra M."/>
            <person name="Glavina Del Rio T."/>
            <person name="Nolan M."/>
            <person name="Lucas S."/>
            <person name="Chen F."/>
            <person name="Tice H."/>
            <person name="Cheng J.F."/>
            <person name="Jando M."/>
            <person name="Schneider S."/>
            <person name="Bruce D."/>
            <person name="Goodwin L."/>
            <person name="Pitluck S."/>
            <person name="Liolios K."/>
            <person name="Mikhailova N."/>
            <person name="Pati A."/>
            <person name="Ivanova N."/>
            <person name="Mavromatis K."/>
            <person name="Chen A."/>
            <person name="Palaniappan K."/>
            <person name="Chertkov O."/>
            <person name="Land M."/>
            <person name="Hauser L."/>
            <person name="Chang Y.J."/>
            <person name="Jeffries C.D."/>
            <person name="Brettin T."/>
            <person name="Detter J.C."/>
            <person name="Han C."/>
            <person name="Rohde M."/>
            <person name="Goker M."/>
            <person name="Bristow J."/>
            <person name="Eisen J.A."/>
            <person name="Markowitz V."/>
            <person name="Hugenholtz P."/>
            <person name="Kyrpides N.C."/>
            <person name="Klenk H.P."/>
        </authorList>
    </citation>
    <scope>NUCLEOTIDE SEQUENCE [LARGE SCALE GENOMIC DNA]</scope>
    <source>
        <strain evidence="3">ATCC BAA-972 / CDC 1076 / CIP 108378 / DSM 44985 / JCM 13578</strain>
    </source>
</reference>
<dbReference type="AlphaFoldDB" id="D6Z866"/>
<dbReference type="OrthoDB" id="9842299at2"/>
<dbReference type="Proteomes" id="UP000002247">
    <property type="component" value="Chromosome"/>
</dbReference>
<feature type="region of interest" description="Disordered" evidence="1">
    <location>
        <begin position="28"/>
        <end position="51"/>
    </location>
</feature>
<organism evidence="2 3">
    <name type="scientific">Segniliparus rotundus (strain ATCC BAA-972 / CDC 1076 / CIP 108378 / DSM 44985 / JCM 13578)</name>
    <dbReference type="NCBI Taxonomy" id="640132"/>
    <lineage>
        <taxon>Bacteria</taxon>
        <taxon>Bacillati</taxon>
        <taxon>Actinomycetota</taxon>
        <taxon>Actinomycetes</taxon>
        <taxon>Mycobacteriales</taxon>
        <taxon>Segniliparaceae</taxon>
        <taxon>Segniliparus</taxon>
    </lineage>
</organism>
<dbReference type="KEGG" id="srt:Srot_1685"/>
<keyword evidence="3" id="KW-1185">Reference proteome</keyword>
<protein>
    <recommendedName>
        <fullName evidence="4">PknH-like extracellular domain-containing protein</fullName>
    </recommendedName>
</protein>
<dbReference type="HOGENOM" id="CLU_1115168_0_0_11"/>
<proteinExistence type="predicted"/>
<gene>
    <name evidence="2" type="ordered locus">Srot_1685</name>
</gene>